<evidence type="ECO:0000313" key="6">
    <source>
        <dbReference type="Proteomes" id="UP000557717"/>
    </source>
</evidence>
<reference evidence="5 6" key="1">
    <citation type="submission" date="2020-08" db="EMBL/GenBank/DDBJ databases">
        <title>Genomic Encyclopedia of Type Strains, Phase IV (KMG-IV): sequencing the most valuable type-strain genomes for metagenomic binning, comparative biology and taxonomic classification.</title>
        <authorList>
            <person name="Goeker M."/>
        </authorList>
    </citation>
    <scope>NUCLEOTIDE SEQUENCE [LARGE SCALE GENOMIC DNA]</scope>
    <source>
        <strain evidence="5 6">YC6886</strain>
    </source>
</reference>
<sequence length="596" mass="65403">TGVSALINGGAIEQEELEDWLGLSELNWPAYPPVPGVIDLTMGKQKLSRHQDFPEQPPAGWGAWDLPPLEAVRGSFHFHSREVTVPDGGNGEEMSYLQYWGTHATKKVWVLLNRRLTEDLEVPFLKVATKASTLDYQNEGTWYEGAINEATKVTLGDPEVVKLTVRAGENVSETGVVLDPLEANEGTFENERRYDVDLLPVEVVELSPKLKDEAGNEITGSEKPLLLPKRNGMIEEDPYNNRIAHRELKLKIGEPLEGKKVAWTMTPFGVVDGDDVRGDWSESQNHKDRFEASANFGANGFNRLSQESGETTIADDGFTAVRVNLPPIGLNQAVVKVEIEGIEGEIEVVKFEVPAVIVIDPGHGSGTGIIDGSNAIGGEADDSKVVEYSFALDVAQKMEAEVRKNELYKNRNVRVFLTRNADPNIGMGDRTEVARENGCDTYVSIHFNDSVNRQHRDPFYLVDSTGNLNSEDDKALGLRLRQQVETAIAAHETAEGKNSARSQYGPAHWETNLAKGLDTLSDYASAIRLGNGNVVGHTPCRAALIEIEWMSHAAADALFNTEAPANEMGKKEAVRSAVAKALSDACIEDIKEYTDE</sequence>
<proteinExistence type="predicted"/>
<dbReference type="Proteomes" id="UP000557717">
    <property type="component" value="Unassembled WGS sequence"/>
</dbReference>
<evidence type="ECO:0000256" key="3">
    <source>
        <dbReference type="ARBA" id="ARBA00022801"/>
    </source>
</evidence>
<dbReference type="CDD" id="cd02696">
    <property type="entry name" value="MurNAc-LAA"/>
    <property type="match status" value="1"/>
</dbReference>
<protein>
    <recommendedName>
        <fullName evidence="2">N-acetylmuramoyl-L-alanine amidase</fullName>
        <ecNumber evidence="2">3.5.1.28</ecNumber>
    </recommendedName>
</protein>
<accession>A0A840VJC9</accession>
<dbReference type="EMBL" id="JACHFD010000056">
    <property type="protein sequence ID" value="MBB5353970.1"/>
    <property type="molecule type" value="Genomic_DNA"/>
</dbReference>
<dbReference type="RefSeq" id="WP_184022494.1">
    <property type="nucleotide sequence ID" value="NZ_JACHFD010000056.1"/>
</dbReference>
<gene>
    <name evidence="5" type="ORF">HNR46_004241</name>
</gene>
<dbReference type="SUPFAM" id="SSF53187">
    <property type="entry name" value="Zn-dependent exopeptidases"/>
    <property type="match status" value="1"/>
</dbReference>
<evidence type="ECO:0000313" key="5">
    <source>
        <dbReference type="EMBL" id="MBB5353970.1"/>
    </source>
</evidence>
<name>A0A840VJC9_9BACT</name>
<dbReference type="PANTHER" id="PTHR30404:SF0">
    <property type="entry name" value="N-ACETYLMURAMOYL-L-ALANINE AMIDASE AMIC"/>
    <property type="match status" value="1"/>
</dbReference>
<evidence type="ECO:0000256" key="1">
    <source>
        <dbReference type="ARBA" id="ARBA00001561"/>
    </source>
</evidence>
<comment type="caution">
    <text evidence="5">The sequence shown here is derived from an EMBL/GenBank/DDBJ whole genome shotgun (WGS) entry which is preliminary data.</text>
</comment>
<dbReference type="EC" id="3.5.1.28" evidence="2"/>
<evidence type="ECO:0000256" key="2">
    <source>
        <dbReference type="ARBA" id="ARBA00011901"/>
    </source>
</evidence>
<dbReference type="GO" id="GO:0030288">
    <property type="term" value="C:outer membrane-bounded periplasmic space"/>
    <property type="evidence" value="ECO:0007669"/>
    <property type="project" value="TreeGrafter"/>
</dbReference>
<dbReference type="Gene3D" id="3.40.630.40">
    <property type="entry name" value="Zn-dependent exopeptidases"/>
    <property type="match status" value="1"/>
</dbReference>
<feature type="domain" description="MurNAc-LAA" evidence="4">
    <location>
        <begin position="357"/>
        <end position="571"/>
    </location>
</feature>
<feature type="non-terminal residue" evidence="5">
    <location>
        <position position="1"/>
    </location>
</feature>
<dbReference type="InterPro" id="IPR050695">
    <property type="entry name" value="N-acetylmuramoyl_amidase_3"/>
</dbReference>
<dbReference type="InterPro" id="IPR002508">
    <property type="entry name" value="MurNAc-LAA_cat"/>
</dbReference>
<keyword evidence="6" id="KW-1185">Reference proteome</keyword>
<dbReference type="GO" id="GO:0008745">
    <property type="term" value="F:N-acetylmuramoyl-L-alanine amidase activity"/>
    <property type="evidence" value="ECO:0007669"/>
    <property type="project" value="UniProtKB-EC"/>
</dbReference>
<dbReference type="PANTHER" id="PTHR30404">
    <property type="entry name" value="N-ACETYLMURAMOYL-L-ALANINE AMIDASE"/>
    <property type="match status" value="1"/>
</dbReference>
<comment type="catalytic activity">
    <reaction evidence="1">
        <text>Hydrolyzes the link between N-acetylmuramoyl residues and L-amino acid residues in certain cell-wall glycopeptides.</text>
        <dbReference type="EC" id="3.5.1.28"/>
    </reaction>
</comment>
<keyword evidence="3" id="KW-0378">Hydrolase</keyword>
<dbReference type="AlphaFoldDB" id="A0A840VJC9"/>
<organism evidence="5 6">
    <name type="scientific">Haloferula luteola</name>
    <dbReference type="NCBI Taxonomy" id="595692"/>
    <lineage>
        <taxon>Bacteria</taxon>
        <taxon>Pseudomonadati</taxon>
        <taxon>Verrucomicrobiota</taxon>
        <taxon>Verrucomicrobiia</taxon>
        <taxon>Verrucomicrobiales</taxon>
        <taxon>Verrucomicrobiaceae</taxon>
        <taxon>Haloferula</taxon>
    </lineage>
</organism>
<dbReference type="Pfam" id="PF01520">
    <property type="entry name" value="Amidase_3"/>
    <property type="match status" value="1"/>
</dbReference>
<dbReference type="GO" id="GO:0009253">
    <property type="term" value="P:peptidoglycan catabolic process"/>
    <property type="evidence" value="ECO:0007669"/>
    <property type="project" value="InterPro"/>
</dbReference>
<evidence type="ECO:0000259" key="4">
    <source>
        <dbReference type="Pfam" id="PF01520"/>
    </source>
</evidence>